<dbReference type="PANTHER" id="PTHR14097:SF7">
    <property type="entry name" value="OXIDOREDUCTASE HTATIP2"/>
    <property type="match status" value="1"/>
</dbReference>
<proteinExistence type="predicted"/>
<dbReference type="InterPro" id="IPR016040">
    <property type="entry name" value="NAD(P)-bd_dom"/>
</dbReference>
<gene>
    <name evidence="2" type="ORF">GPECTOR_2g1295</name>
</gene>
<dbReference type="PANTHER" id="PTHR14097">
    <property type="entry name" value="OXIDOREDUCTASE HTATIP2"/>
    <property type="match status" value="1"/>
</dbReference>
<comment type="caution">
    <text evidence="2">The sequence shown here is derived from an EMBL/GenBank/DDBJ whole genome shotgun (WGS) entry which is preliminary data.</text>
</comment>
<dbReference type="Proteomes" id="UP000075714">
    <property type="component" value="Unassembled WGS sequence"/>
</dbReference>
<dbReference type="AlphaFoldDB" id="A0A150H0Z9"/>
<feature type="domain" description="NAD(P)-binding" evidence="1">
    <location>
        <begin position="11"/>
        <end position="142"/>
    </location>
</feature>
<organism evidence="2 3">
    <name type="scientific">Gonium pectorale</name>
    <name type="common">Green alga</name>
    <dbReference type="NCBI Taxonomy" id="33097"/>
    <lineage>
        <taxon>Eukaryota</taxon>
        <taxon>Viridiplantae</taxon>
        <taxon>Chlorophyta</taxon>
        <taxon>core chlorophytes</taxon>
        <taxon>Chlorophyceae</taxon>
        <taxon>CS clade</taxon>
        <taxon>Chlamydomonadales</taxon>
        <taxon>Volvocaceae</taxon>
        <taxon>Gonium</taxon>
    </lineage>
</organism>
<keyword evidence="3" id="KW-1185">Reference proteome</keyword>
<protein>
    <recommendedName>
        <fullName evidence="1">NAD(P)-binding domain-containing protein</fullName>
    </recommendedName>
</protein>
<evidence type="ECO:0000313" key="2">
    <source>
        <dbReference type="EMBL" id="KXZ55745.1"/>
    </source>
</evidence>
<dbReference type="GO" id="GO:0051170">
    <property type="term" value="P:import into nucleus"/>
    <property type="evidence" value="ECO:0007669"/>
    <property type="project" value="TreeGrafter"/>
</dbReference>
<reference evidence="3" key="1">
    <citation type="journal article" date="2016" name="Nat. Commun.">
        <title>The Gonium pectorale genome demonstrates co-option of cell cycle regulation during the evolution of multicellularity.</title>
        <authorList>
            <person name="Hanschen E.R."/>
            <person name="Marriage T.N."/>
            <person name="Ferris P.J."/>
            <person name="Hamaji T."/>
            <person name="Toyoda A."/>
            <person name="Fujiyama A."/>
            <person name="Neme R."/>
            <person name="Noguchi H."/>
            <person name="Minakuchi Y."/>
            <person name="Suzuki M."/>
            <person name="Kawai-Toyooka H."/>
            <person name="Smith D.R."/>
            <person name="Sparks H."/>
            <person name="Anderson J."/>
            <person name="Bakaric R."/>
            <person name="Luria V."/>
            <person name="Karger A."/>
            <person name="Kirschner M.W."/>
            <person name="Durand P.M."/>
            <person name="Michod R.E."/>
            <person name="Nozaki H."/>
            <person name="Olson B.J."/>
        </authorList>
    </citation>
    <scope>NUCLEOTIDE SEQUENCE [LARGE SCALE GENOMIC DNA]</scope>
    <source>
        <strain evidence="3">NIES-2863</strain>
    </source>
</reference>
<accession>A0A150H0Z9</accession>
<dbReference type="Gene3D" id="3.40.50.720">
    <property type="entry name" value="NAD(P)-binding Rossmann-like Domain"/>
    <property type="match status" value="1"/>
</dbReference>
<evidence type="ECO:0000313" key="3">
    <source>
        <dbReference type="Proteomes" id="UP000075714"/>
    </source>
</evidence>
<dbReference type="EMBL" id="LSYV01000003">
    <property type="protein sequence ID" value="KXZ55745.1"/>
    <property type="molecule type" value="Genomic_DNA"/>
</dbReference>
<name>A0A150H0Z9_GONPE</name>
<dbReference type="InterPro" id="IPR036291">
    <property type="entry name" value="NAD(P)-bd_dom_sf"/>
</dbReference>
<evidence type="ECO:0000259" key="1">
    <source>
        <dbReference type="Pfam" id="PF13460"/>
    </source>
</evidence>
<dbReference type="GO" id="GO:0005737">
    <property type="term" value="C:cytoplasm"/>
    <property type="evidence" value="ECO:0007669"/>
    <property type="project" value="TreeGrafter"/>
</dbReference>
<dbReference type="STRING" id="33097.A0A150H0Z9"/>
<sequence>MTIPHGWSLAEDAFAGANVVFCALGTTRKVAGSAAAFKKVDYEYVAAGARLAKACGVAHFSLVSAQGANHKCPANDLGLFHGLLYTKTKGMAEQAVLQQGFQRVSIFRPGLLDRGVKARAAEKMFLGMLSNIHVKDVARLMILDALRDASCAEPVAFFEMKQLMAAAKAQDQAPTPSR</sequence>
<dbReference type="OrthoDB" id="430436at2759"/>
<dbReference type="SUPFAM" id="SSF51735">
    <property type="entry name" value="NAD(P)-binding Rossmann-fold domains"/>
    <property type="match status" value="1"/>
</dbReference>
<dbReference type="Pfam" id="PF13460">
    <property type="entry name" value="NAD_binding_10"/>
    <property type="match status" value="1"/>
</dbReference>